<dbReference type="EMBL" id="LAZR01002344">
    <property type="protein sequence ID" value="KKN31253.1"/>
    <property type="molecule type" value="Genomic_DNA"/>
</dbReference>
<dbReference type="AlphaFoldDB" id="A0A0F9SPU6"/>
<name>A0A0F9SPU6_9ZZZZ</name>
<protein>
    <submittedName>
        <fullName evidence="1">Uncharacterized protein</fullName>
    </submittedName>
</protein>
<organism evidence="1">
    <name type="scientific">marine sediment metagenome</name>
    <dbReference type="NCBI Taxonomy" id="412755"/>
    <lineage>
        <taxon>unclassified sequences</taxon>
        <taxon>metagenomes</taxon>
        <taxon>ecological metagenomes</taxon>
    </lineage>
</organism>
<accession>A0A0F9SPU6</accession>
<proteinExistence type="predicted"/>
<feature type="non-terminal residue" evidence="1">
    <location>
        <position position="389"/>
    </location>
</feature>
<evidence type="ECO:0000313" key="1">
    <source>
        <dbReference type="EMBL" id="KKN31253.1"/>
    </source>
</evidence>
<sequence length="389" mass="44394">MAAAGPAPFNQFQTATADNVELHPGLTQTPRSQWPRIEVQPFQRPIDQMKPDSALHNRMLNYLVTRLQDSERAMSAFHHRWRANEMRNQAWIDLRKYDKILKAANDSGKPPMAVDIVVPYSFATLSTISTYLLQVFAAKQPYMQVGTYGMNINNAMQMEIILQYQNDHNRVVKWWWNWFNDMGLYGVGILSNRWTVETQMRTRRQDSPIFDLQTGDFSMESIREQSEVVTYEGNTTFSVDPFMFFPDPRVPMREVASKGEYVDLRSFEGKHLLKRKEQQGLLKWVDAAPAISSEKTTGSLSSARDLLTGGNAHAGANWYGIQEVGPGAYDVDTMSIDLIPREHGLSESDRIEKWSFIILNKAQIVQAERLLDDHGEHPVIVAEPYGSGY</sequence>
<comment type="caution">
    <text evidence="1">The sequence shown here is derived from an EMBL/GenBank/DDBJ whole genome shotgun (WGS) entry which is preliminary data.</text>
</comment>
<gene>
    <name evidence="1" type="ORF">LCGC14_0825690</name>
</gene>
<reference evidence="1" key="1">
    <citation type="journal article" date="2015" name="Nature">
        <title>Complex archaea that bridge the gap between prokaryotes and eukaryotes.</title>
        <authorList>
            <person name="Spang A."/>
            <person name="Saw J.H."/>
            <person name="Jorgensen S.L."/>
            <person name="Zaremba-Niedzwiedzka K."/>
            <person name="Martijn J."/>
            <person name="Lind A.E."/>
            <person name="van Eijk R."/>
            <person name="Schleper C."/>
            <person name="Guy L."/>
            <person name="Ettema T.J."/>
        </authorList>
    </citation>
    <scope>NUCLEOTIDE SEQUENCE</scope>
</reference>